<dbReference type="EC" id="3.5.4.26" evidence="13"/>
<comment type="cofactor">
    <cofactor evidence="13 16">
        <name>Zn(2+)</name>
        <dbReference type="ChEBI" id="CHEBI:29105"/>
    </cofactor>
    <text evidence="13 16">Binds 1 zinc ion.</text>
</comment>
<evidence type="ECO:0000256" key="7">
    <source>
        <dbReference type="ARBA" id="ARBA00022723"/>
    </source>
</evidence>
<feature type="binding site" evidence="15">
    <location>
        <position position="206"/>
    </location>
    <ligand>
        <name>substrate</name>
    </ligand>
</feature>
<feature type="binding site" evidence="15">
    <location>
        <position position="303"/>
    </location>
    <ligand>
        <name>substrate</name>
    </ligand>
</feature>
<feature type="binding site" evidence="16">
    <location>
        <position position="69"/>
    </location>
    <ligand>
        <name>Zn(2+)</name>
        <dbReference type="ChEBI" id="CHEBI:29105"/>
        <note>catalytic</note>
    </ligand>
</feature>
<dbReference type="UniPathway" id="UPA00275">
    <property type="reaction ID" value="UER00401"/>
</dbReference>
<dbReference type="AlphaFoldDB" id="A0A1G6QGU1"/>
<evidence type="ECO:0000313" key="19">
    <source>
        <dbReference type="Proteomes" id="UP000199322"/>
    </source>
</evidence>
<dbReference type="STRING" id="28234.SAMN04488588_2060"/>
<dbReference type="EC" id="1.1.1.193" evidence="13"/>
<feature type="active site" description="Proton donor" evidence="14">
    <location>
        <position position="71"/>
    </location>
</feature>
<dbReference type="FunFam" id="3.40.140.10:FF:000025">
    <property type="entry name" value="Riboflavin biosynthesis protein RibD"/>
    <property type="match status" value="1"/>
</dbReference>
<feature type="binding site" evidence="15">
    <location>
        <position position="176"/>
    </location>
    <ligand>
        <name>NADP(+)</name>
        <dbReference type="ChEBI" id="CHEBI:58349"/>
    </ligand>
</feature>
<comment type="similarity">
    <text evidence="4 13">In the N-terminal section; belongs to the cytidine and deoxycytidylate deaminase family.</text>
</comment>
<dbReference type="NCBIfam" id="TIGR00326">
    <property type="entry name" value="eubact_ribD"/>
    <property type="match status" value="1"/>
</dbReference>
<evidence type="ECO:0000256" key="6">
    <source>
        <dbReference type="ARBA" id="ARBA00022619"/>
    </source>
</evidence>
<keyword evidence="10 13" id="KW-0521">NADP</keyword>
<evidence type="ECO:0000256" key="12">
    <source>
        <dbReference type="ARBA" id="ARBA00023268"/>
    </source>
</evidence>
<comment type="catalytic activity">
    <reaction evidence="13">
        <text>5-amino-6-(5-phospho-D-ribitylamino)uracil + NADP(+) = 5-amino-6-(5-phospho-D-ribosylamino)uracil + NADPH + H(+)</text>
        <dbReference type="Rhea" id="RHEA:17845"/>
        <dbReference type="ChEBI" id="CHEBI:15378"/>
        <dbReference type="ChEBI" id="CHEBI:57783"/>
        <dbReference type="ChEBI" id="CHEBI:58349"/>
        <dbReference type="ChEBI" id="CHEBI:58421"/>
        <dbReference type="ChEBI" id="CHEBI:58453"/>
        <dbReference type="EC" id="1.1.1.193"/>
    </reaction>
</comment>
<feature type="binding site" evidence="15">
    <location>
        <position position="229"/>
    </location>
    <ligand>
        <name>substrate</name>
    </ligand>
</feature>
<dbReference type="Pfam" id="PF00383">
    <property type="entry name" value="dCMP_cyt_deam_1"/>
    <property type="match status" value="1"/>
</dbReference>
<evidence type="ECO:0000256" key="16">
    <source>
        <dbReference type="PIRSR" id="PIRSR006769-3"/>
    </source>
</evidence>
<dbReference type="Proteomes" id="UP000199322">
    <property type="component" value="Unassembled WGS sequence"/>
</dbReference>
<comment type="function">
    <text evidence="1 13">Converts 2,5-diamino-6-(ribosylamino)-4(3h)-pyrimidinone 5'-phosphate into 5-amino-6-(ribosylamino)-2,4(1h,3h)-pyrimidinedione 5'-phosphate.</text>
</comment>
<dbReference type="EMBL" id="FMYV01000012">
    <property type="protein sequence ID" value="SDC90897.1"/>
    <property type="molecule type" value="Genomic_DNA"/>
</dbReference>
<evidence type="ECO:0000259" key="17">
    <source>
        <dbReference type="PROSITE" id="PS51747"/>
    </source>
</evidence>
<dbReference type="SUPFAM" id="SSF53597">
    <property type="entry name" value="Dihydrofolate reductase-like"/>
    <property type="match status" value="1"/>
</dbReference>
<accession>A0A1G6QGU1</accession>
<evidence type="ECO:0000256" key="4">
    <source>
        <dbReference type="ARBA" id="ARBA00005259"/>
    </source>
</evidence>
<proteinExistence type="inferred from homology"/>
<dbReference type="InterPro" id="IPR050765">
    <property type="entry name" value="Riboflavin_Biosynth_HTPR"/>
</dbReference>
<keyword evidence="19" id="KW-1185">Reference proteome</keyword>
<sequence length="368" mass="42430">MIYEGPEEIQGLFCYIGADFVDKRFMKIAIEEAKRGIGKVNPNPLVGAVIVKDEKIISKGYHEFYGGRHAEVMAIENAFNKGYSVEGSTMYVTLEPCNHWGKTPPCVDRIIKEKFKRVVISMKDPNKKVAGKSIKKLEEKGIEVRVGVLEEESKMLNQKFLKYITIKKPYVLLKFAMSLDGYIFPYTSEDRHITNDIVNEYVHKLRNEYSSIMIGYHTLEKDDPRLTSRITNSRNPLRIVLDKELKSKNKDYKIFNEDGRNLIFNSKKSFKNKNTEFVNIEESTPENILTNLGNREIDSVLVEGGGSVIEQFMPFADKIMIFQSPKIFGRGISPFSKFSDYLEQKDFSIKKFKNNILWEFDINVYGNS</sequence>
<name>A0A1G6QGU1_9BACT</name>
<evidence type="ECO:0000256" key="11">
    <source>
        <dbReference type="ARBA" id="ARBA00023002"/>
    </source>
</evidence>
<evidence type="ECO:0000256" key="10">
    <source>
        <dbReference type="ARBA" id="ARBA00022857"/>
    </source>
</evidence>
<dbReference type="InterPro" id="IPR004794">
    <property type="entry name" value="Eubact_RibD"/>
</dbReference>
<comment type="similarity">
    <text evidence="5 13">In the C-terminal section; belongs to the HTP reductase family.</text>
</comment>
<comment type="catalytic activity">
    <reaction evidence="13">
        <text>2,5-diamino-6-hydroxy-4-(5-phosphoribosylamino)-pyrimidine + H2O + H(+) = 5-amino-6-(5-phospho-D-ribosylamino)uracil + NH4(+)</text>
        <dbReference type="Rhea" id="RHEA:21868"/>
        <dbReference type="ChEBI" id="CHEBI:15377"/>
        <dbReference type="ChEBI" id="CHEBI:15378"/>
        <dbReference type="ChEBI" id="CHEBI:28938"/>
        <dbReference type="ChEBI" id="CHEBI:58453"/>
        <dbReference type="ChEBI" id="CHEBI:58614"/>
        <dbReference type="EC" id="3.5.4.26"/>
    </reaction>
</comment>
<feature type="binding site" evidence="16">
    <location>
        <position position="106"/>
    </location>
    <ligand>
        <name>Zn(2+)</name>
        <dbReference type="ChEBI" id="CHEBI:29105"/>
        <note>catalytic</note>
    </ligand>
</feature>
<dbReference type="GO" id="GO:0009231">
    <property type="term" value="P:riboflavin biosynthetic process"/>
    <property type="evidence" value="ECO:0007669"/>
    <property type="project" value="UniProtKB-UniPathway"/>
</dbReference>
<evidence type="ECO:0000256" key="15">
    <source>
        <dbReference type="PIRSR" id="PIRSR006769-2"/>
    </source>
</evidence>
<dbReference type="InterPro" id="IPR016192">
    <property type="entry name" value="APOBEC/CMP_deaminase_Zn-bd"/>
</dbReference>
<dbReference type="GO" id="GO:0008703">
    <property type="term" value="F:5-amino-6-(5-phosphoribosylamino)uracil reductase activity"/>
    <property type="evidence" value="ECO:0007669"/>
    <property type="project" value="UniProtKB-EC"/>
</dbReference>
<protein>
    <recommendedName>
        <fullName evidence="13">Riboflavin biosynthesis protein RibD</fullName>
    </recommendedName>
    <domain>
        <recommendedName>
            <fullName evidence="13">Diaminohydroxyphosphoribosylaminopyrimidine deaminase</fullName>
            <shortName evidence="13">DRAP deaminase</shortName>
            <ecNumber evidence="13">3.5.4.26</ecNumber>
        </recommendedName>
        <alternativeName>
            <fullName evidence="13">Riboflavin-specific deaminase</fullName>
        </alternativeName>
    </domain>
    <domain>
        <recommendedName>
            <fullName evidence="13">5-amino-6-(5-phosphoribosylamino)uracil reductase</fullName>
            <ecNumber evidence="13">1.1.1.193</ecNumber>
        </recommendedName>
        <alternativeName>
            <fullName evidence="13">HTP reductase</fullName>
        </alternativeName>
    </domain>
</protein>
<dbReference type="PROSITE" id="PS51747">
    <property type="entry name" value="CYT_DCMP_DEAMINASES_2"/>
    <property type="match status" value="1"/>
</dbReference>
<evidence type="ECO:0000256" key="3">
    <source>
        <dbReference type="ARBA" id="ARBA00004910"/>
    </source>
</evidence>
<feature type="domain" description="CMP/dCMP-type deaminase" evidence="17">
    <location>
        <begin position="20"/>
        <end position="145"/>
    </location>
</feature>
<dbReference type="PIRSF" id="PIRSF006769">
    <property type="entry name" value="RibD"/>
    <property type="match status" value="1"/>
</dbReference>
<keyword evidence="11 13" id="KW-0560">Oxidoreductase</keyword>
<evidence type="ECO:0000256" key="9">
    <source>
        <dbReference type="ARBA" id="ARBA00022833"/>
    </source>
</evidence>
<evidence type="ECO:0000256" key="2">
    <source>
        <dbReference type="ARBA" id="ARBA00004882"/>
    </source>
</evidence>
<dbReference type="GO" id="GO:0008835">
    <property type="term" value="F:diaminohydroxyphosphoribosylaminopyrimidine deaminase activity"/>
    <property type="evidence" value="ECO:0007669"/>
    <property type="project" value="UniProtKB-EC"/>
</dbReference>
<comment type="pathway">
    <text evidence="2 13">Cofactor biosynthesis; riboflavin biosynthesis; 5-amino-6-(D-ribitylamino)uracil from GTP: step 2/4.</text>
</comment>
<dbReference type="Gene3D" id="3.40.430.10">
    <property type="entry name" value="Dihydrofolate Reductase, subunit A"/>
    <property type="match status" value="1"/>
</dbReference>
<evidence type="ECO:0000256" key="14">
    <source>
        <dbReference type="PIRSR" id="PIRSR006769-1"/>
    </source>
</evidence>
<dbReference type="SUPFAM" id="SSF53927">
    <property type="entry name" value="Cytidine deaminase-like"/>
    <property type="match status" value="1"/>
</dbReference>
<feature type="binding site" evidence="15">
    <location>
        <position position="222"/>
    </location>
    <ligand>
        <name>NADP(+)</name>
        <dbReference type="ChEBI" id="CHEBI:58349"/>
    </ligand>
</feature>
<organism evidence="18 19">
    <name type="scientific">Geotoga petraea</name>
    <dbReference type="NCBI Taxonomy" id="28234"/>
    <lineage>
        <taxon>Bacteria</taxon>
        <taxon>Thermotogati</taxon>
        <taxon>Thermotogota</taxon>
        <taxon>Thermotogae</taxon>
        <taxon>Petrotogales</taxon>
        <taxon>Petrotogaceae</taxon>
        <taxon>Geotoga</taxon>
    </lineage>
</organism>
<feature type="binding site" evidence="15">
    <location>
        <position position="226"/>
    </location>
    <ligand>
        <name>substrate</name>
    </ligand>
</feature>
<dbReference type="InterPro" id="IPR024072">
    <property type="entry name" value="DHFR-like_dom_sf"/>
</dbReference>
<feature type="binding site" evidence="16">
    <location>
        <position position="97"/>
    </location>
    <ligand>
        <name>Zn(2+)</name>
        <dbReference type="ChEBI" id="CHEBI:29105"/>
        <note>catalytic</note>
    </ligand>
</feature>
<dbReference type="InterPro" id="IPR002734">
    <property type="entry name" value="RibDG_C"/>
</dbReference>
<dbReference type="CDD" id="cd01284">
    <property type="entry name" value="Riboflavin_deaminase-reductase"/>
    <property type="match status" value="1"/>
</dbReference>
<evidence type="ECO:0000256" key="8">
    <source>
        <dbReference type="ARBA" id="ARBA00022801"/>
    </source>
</evidence>
<keyword evidence="6 13" id="KW-0686">Riboflavin biosynthesis</keyword>
<comment type="pathway">
    <text evidence="3 13">Cofactor biosynthesis; riboflavin biosynthesis; 5-amino-6-(D-ribitylamino)uracil from GTP: step 3/4.</text>
</comment>
<keyword evidence="12" id="KW-0511">Multifunctional enzyme</keyword>
<dbReference type="Pfam" id="PF01872">
    <property type="entry name" value="RibD_C"/>
    <property type="match status" value="1"/>
</dbReference>
<evidence type="ECO:0000256" key="1">
    <source>
        <dbReference type="ARBA" id="ARBA00002151"/>
    </source>
</evidence>
<evidence type="ECO:0000313" key="18">
    <source>
        <dbReference type="EMBL" id="SDC90897.1"/>
    </source>
</evidence>
<feature type="binding site" evidence="15">
    <location>
        <position position="218"/>
    </location>
    <ligand>
        <name>NADP(+)</name>
        <dbReference type="ChEBI" id="CHEBI:58349"/>
    </ligand>
</feature>
<dbReference type="PROSITE" id="PS00903">
    <property type="entry name" value="CYT_DCMP_DEAMINASES_1"/>
    <property type="match status" value="1"/>
</dbReference>
<keyword evidence="8 13" id="KW-0378">Hydrolase</keyword>
<keyword evidence="7 13" id="KW-0479">Metal-binding</keyword>
<gene>
    <name evidence="18" type="ORF">SAMN04488588_2060</name>
</gene>
<dbReference type="GO" id="GO:0008270">
    <property type="term" value="F:zinc ion binding"/>
    <property type="evidence" value="ECO:0007669"/>
    <property type="project" value="InterPro"/>
</dbReference>
<keyword evidence="9 13" id="KW-0862">Zinc</keyword>
<evidence type="ECO:0000256" key="13">
    <source>
        <dbReference type="PIRNR" id="PIRNR006769"/>
    </source>
</evidence>
<dbReference type="InterPro" id="IPR002125">
    <property type="entry name" value="CMP_dCMP_dom"/>
</dbReference>
<reference evidence="18 19" key="1">
    <citation type="submission" date="2016-10" db="EMBL/GenBank/DDBJ databases">
        <authorList>
            <person name="de Groot N.N."/>
        </authorList>
    </citation>
    <scope>NUCLEOTIDE SEQUENCE [LARGE SCALE GENOMIC DNA]</scope>
    <source>
        <strain evidence="18 19">WG14</strain>
    </source>
</reference>
<evidence type="ECO:0000256" key="5">
    <source>
        <dbReference type="ARBA" id="ARBA00007417"/>
    </source>
</evidence>
<dbReference type="Gene3D" id="3.40.140.10">
    <property type="entry name" value="Cytidine Deaminase, domain 2"/>
    <property type="match status" value="1"/>
</dbReference>
<dbReference type="PANTHER" id="PTHR38011:SF7">
    <property type="entry name" value="2,5-DIAMINO-6-RIBOSYLAMINO-4(3H)-PYRIMIDINONE 5'-PHOSPHATE REDUCTASE"/>
    <property type="match status" value="1"/>
</dbReference>
<dbReference type="PANTHER" id="PTHR38011">
    <property type="entry name" value="DIHYDROFOLATE REDUCTASE FAMILY PROTEIN (AFU_ORTHOLOGUE AFUA_8G06820)"/>
    <property type="match status" value="1"/>
</dbReference>
<dbReference type="InterPro" id="IPR016193">
    <property type="entry name" value="Cytidine_deaminase-like"/>
</dbReference>